<name>A0AAJ0D7X9_9PEZI</name>
<sequence length="360" mass="38768">MSISGNSKGAQPQITLTLDEDNLSPFYPGSRGWLVNLPSLSLLTIVLSSGLPNLYNRTRAAPQERMVISNGGSTSFPQANFPIGLSPHANESRYGGVYTVEPHPLPPTFAFAANASTYLAVKYNIQASFQLAGEKHAFTAELPEQLVVLPRSLEQPPVHLMEITKAPIKVTDSRLPGGSEPKPKSSFRRGFADKFSSSSPGIEVALKASLPTTVATGGTFPIQLLIQIDSRSTPSGSIPYINIRVTEINLYQRPFLRSLLVADGGHGHRVVESKCEEAVPLNTLPSACKAQQASGSSGDKKICTYSAEFESRVPGTTCPTFSTVNVNQRFRIRMLVEIDICGKAMGFEVDVPEVVIVPPS</sequence>
<accession>A0AAJ0D7X9</accession>
<gene>
    <name evidence="2" type="ORF">LTR09_010240</name>
</gene>
<keyword evidence="3" id="KW-1185">Reference proteome</keyword>
<proteinExistence type="predicted"/>
<reference evidence="2" key="1">
    <citation type="submission" date="2023-04" db="EMBL/GenBank/DDBJ databases">
        <title>Black Yeasts Isolated from many extreme environments.</title>
        <authorList>
            <person name="Coleine C."/>
            <person name="Stajich J.E."/>
            <person name="Selbmann L."/>
        </authorList>
    </citation>
    <scope>NUCLEOTIDE SEQUENCE</scope>
    <source>
        <strain evidence="2">CCFEE 5312</strain>
    </source>
</reference>
<dbReference type="AlphaFoldDB" id="A0AAJ0D7X9"/>
<evidence type="ECO:0008006" key="4">
    <source>
        <dbReference type="Google" id="ProtNLM"/>
    </source>
</evidence>
<comment type="caution">
    <text evidence="2">The sequence shown here is derived from an EMBL/GenBank/DDBJ whole genome shotgun (WGS) entry which is preliminary data.</text>
</comment>
<feature type="region of interest" description="Disordered" evidence="1">
    <location>
        <begin position="171"/>
        <end position="190"/>
    </location>
</feature>
<organism evidence="2 3">
    <name type="scientific">Extremus antarcticus</name>
    <dbReference type="NCBI Taxonomy" id="702011"/>
    <lineage>
        <taxon>Eukaryota</taxon>
        <taxon>Fungi</taxon>
        <taxon>Dikarya</taxon>
        <taxon>Ascomycota</taxon>
        <taxon>Pezizomycotina</taxon>
        <taxon>Dothideomycetes</taxon>
        <taxon>Dothideomycetidae</taxon>
        <taxon>Mycosphaerellales</taxon>
        <taxon>Extremaceae</taxon>
        <taxon>Extremus</taxon>
    </lineage>
</organism>
<dbReference type="EMBL" id="JAWDJX010000049">
    <property type="protein sequence ID" value="KAK3048409.1"/>
    <property type="molecule type" value="Genomic_DNA"/>
</dbReference>
<evidence type="ECO:0000313" key="3">
    <source>
        <dbReference type="Proteomes" id="UP001271007"/>
    </source>
</evidence>
<evidence type="ECO:0000313" key="2">
    <source>
        <dbReference type="EMBL" id="KAK3048409.1"/>
    </source>
</evidence>
<dbReference type="Proteomes" id="UP001271007">
    <property type="component" value="Unassembled WGS sequence"/>
</dbReference>
<evidence type="ECO:0000256" key="1">
    <source>
        <dbReference type="SAM" id="MobiDB-lite"/>
    </source>
</evidence>
<protein>
    <recommendedName>
        <fullName evidence="4">Arrestin-like N-terminal domain-containing protein</fullName>
    </recommendedName>
</protein>